<dbReference type="PROSITE" id="PS50969">
    <property type="entry name" value="FCP1"/>
    <property type="match status" value="1"/>
</dbReference>
<dbReference type="InterPro" id="IPR023214">
    <property type="entry name" value="HAD_sf"/>
</dbReference>
<dbReference type="SMART" id="SM00577">
    <property type="entry name" value="CPDc"/>
    <property type="match status" value="1"/>
</dbReference>
<dbReference type="CDD" id="cd07521">
    <property type="entry name" value="HAD_FCP1-like"/>
    <property type="match status" value="1"/>
</dbReference>
<dbReference type="FunFam" id="3.40.50.1000:FF:000093">
    <property type="entry name" value="NLI interacting factor-like phosphatase family protein"/>
    <property type="match status" value="1"/>
</dbReference>
<reference evidence="2" key="1">
    <citation type="submission" date="2021-01" db="EMBL/GenBank/DDBJ databases">
        <authorList>
            <person name="Corre E."/>
            <person name="Pelletier E."/>
            <person name="Niang G."/>
            <person name="Scheremetjew M."/>
            <person name="Finn R."/>
            <person name="Kale V."/>
            <person name="Holt S."/>
            <person name="Cochrane G."/>
            <person name="Meng A."/>
            <person name="Brown T."/>
            <person name="Cohen L."/>
        </authorList>
    </citation>
    <scope>NUCLEOTIDE SEQUENCE</scope>
    <source>
        <strain evidence="2">CCMP325</strain>
    </source>
</reference>
<organism evidence="2">
    <name type="scientific">Hanusia phi</name>
    <dbReference type="NCBI Taxonomy" id="3032"/>
    <lineage>
        <taxon>Eukaryota</taxon>
        <taxon>Cryptophyceae</taxon>
        <taxon>Pyrenomonadales</taxon>
        <taxon>Geminigeraceae</taxon>
        <taxon>Hanusia</taxon>
    </lineage>
</organism>
<dbReference type="GO" id="GO:0016791">
    <property type="term" value="F:phosphatase activity"/>
    <property type="evidence" value="ECO:0007669"/>
    <property type="project" value="InterPro"/>
</dbReference>
<dbReference type="NCBIfam" id="TIGR02251">
    <property type="entry name" value="HIF-SF_euk"/>
    <property type="match status" value="1"/>
</dbReference>
<gene>
    <name evidence="2" type="ORF">HPHI1048_LOCUS11454</name>
</gene>
<accession>A0A7S0EIA9</accession>
<dbReference type="InterPro" id="IPR004274">
    <property type="entry name" value="FCP1_dom"/>
</dbReference>
<dbReference type="InterPro" id="IPR011948">
    <property type="entry name" value="Dullard_phosphatase"/>
</dbReference>
<sequence>MKDCFGLKLLLERIFSVIARKFAFLRRGWLILKTACMSYPDPLLHMRECRPAYQITESFSPRKMTLILDLDETLVHSSVKPLDYYNWKIHIPASGDQRSCTFFVAVRPHTSLFLQAVSRWYEVVVFTASLQHYADPVIDLIDPGNCVSRRFFRPSCRVEQGNFLKDISVVRKDLSQVVIVDNCPVAYSLHADNGIPIQTWHNDPNDDALLSLLPILSGLVLLKDVRSILSLRRMGSNGRTVVKQAI</sequence>
<feature type="domain" description="FCP1 homology" evidence="1">
    <location>
        <begin position="59"/>
        <end position="219"/>
    </location>
</feature>
<dbReference type="EMBL" id="HBEO01016788">
    <property type="protein sequence ID" value="CAD8485926.1"/>
    <property type="molecule type" value="Transcribed_RNA"/>
</dbReference>
<dbReference type="Gene3D" id="3.40.50.1000">
    <property type="entry name" value="HAD superfamily/HAD-like"/>
    <property type="match status" value="1"/>
</dbReference>
<protein>
    <recommendedName>
        <fullName evidence="1">FCP1 homology domain-containing protein</fullName>
    </recommendedName>
</protein>
<dbReference type="Pfam" id="PF03031">
    <property type="entry name" value="NIF"/>
    <property type="match status" value="1"/>
</dbReference>
<dbReference type="SUPFAM" id="SSF56784">
    <property type="entry name" value="HAD-like"/>
    <property type="match status" value="1"/>
</dbReference>
<dbReference type="PANTHER" id="PTHR12210">
    <property type="entry name" value="DULLARD PROTEIN PHOSPHATASE"/>
    <property type="match status" value="1"/>
</dbReference>
<proteinExistence type="predicted"/>
<dbReference type="AlphaFoldDB" id="A0A7S0EIA9"/>
<dbReference type="InterPro" id="IPR036412">
    <property type="entry name" value="HAD-like_sf"/>
</dbReference>
<evidence type="ECO:0000259" key="1">
    <source>
        <dbReference type="PROSITE" id="PS50969"/>
    </source>
</evidence>
<name>A0A7S0EIA9_9CRYP</name>
<evidence type="ECO:0000313" key="2">
    <source>
        <dbReference type="EMBL" id="CAD8485926.1"/>
    </source>
</evidence>
<dbReference type="InterPro" id="IPR050365">
    <property type="entry name" value="TIM50"/>
</dbReference>